<proteinExistence type="inferred from homology"/>
<dbReference type="Pfam" id="PF02902">
    <property type="entry name" value="Peptidase_C48"/>
    <property type="match status" value="1"/>
</dbReference>
<dbReference type="HOGENOM" id="CLU_070654_0_0_1"/>
<dbReference type="GO" id="GO:0008234">
    <property type="term" value="F:cysteine-type peptidase activity"/>
    <property type="evidence" value="ECO:0007669"/>
    <property type="project" value="UniProtKB-KW"/>
</dbReference>
<dbReference type="InterPro" id="IPR003653">
    <property type="entry name" value="Peptidase_C48_C"/>
</dbReference>
<evidence type="ECO:0000259" key="5">
    <source>
        <dbReference type="PROSITE" id="PS50600"/>
    </source>
</evidence>
<sequence length="281" mass="32456">MSSTTLPDKTFPEKDDVIDIETLYEQEERIPVPEVILHYESFMPVSRGKEPNLVGLAQADLDRLIGKKFFNDEVVDFGLSVWYERFLASSQRNLRLQVYSTFFYRTYREKGYQGVARWCRRISPFDQDCIIIPASHNKHWFALIICNPRALLVPEQGSTSCTIICMDSLGYDRPASRKHALNWLRDEYNTRLLQGDIGSVQSKDIPCAQQPNGYDCGPYMIHNISCFVRHFKVVMNHIQGLPDSSGTLRDVDIWQPDLAKILRPNLQTHAQRCLRTSQQKP</sequence>
<keyword evidence="7" id="KW-1185">Reference proteome</keyword>
<organism evidence="6 7">
    <name type="scientific">Sphaerobolus stellatus (strain SS14)</name>
    <dbReference type="NCBI Taxonomy" id="990650"/>
    <lineage>
        <taxon>Eukaryota</taxon>
        <taxon>Fungi</taxon>
        <taxon>Dikarya</taxon>
        <taxon>Basidiomycota</taxon>
        <taxon>Agaricomycotina</taxon>
        <taxon>Agaricomycetes</taxon>
        <taxon>Phallomycetidae</taxon>
        <taxon>Geastrales</taxon>
        <taxon>Sphaerobolaceae</taxon>
        <taxon>Sphaerobolus</taxon>
    </lineage>
</organism>
<dbReference type="Gene3D" id="3.40.395.10">
    <property type="entry name" value="Adenoviral Proteinase, Chain A"/>
    <property type="match status" value="1"/>
</dbReference>
<gene>
    <name evidence="6" type="ORF">M422DRAFT_274635</name>
</gene>
<dbReference type="SUPFAM" id="SSF54001">
    <property type="entry name" value="Cysteine proteinases"/>
    <property type="match status" value="1"/>
</dbReference>
<dbReference type="GO" id="GO:0016926">
    <property type="term" value="P:protein desumoylation"/>
    <property type="evidence" value="ECO:0007669"/>
    <property type="project" value="UniProtKB-ARBA"/>
</dbReference>
<protein>
    <recommendedName>
        <fullName evidence="5">Ubiquitin-like protease family profile domain-containing protein</fullName>
    </recommendedName>
</protein>
<dbReference type="GO" id="GO:0019783">
    <property type="term" value="F:ubiquitin-like protein peptidase activity"/>
    <property type="evidence" value="ECO:0007669"/>
    <property type="project" value="UniProtKB-ARBA"/>
</dbReference>
<evidence type="ECO:0000256" key="2">
    <source>
        <dbReference type="ARBA" id="ARBA00022670"/>
    </source>
</evidence>
<keyword evidence="3" id="KW-0378">Hydrolase</keyword>
<dbReference type="InterPro" id="IPR038765">
    <property type="entry name" value="Papain-like_cys_pep_sf"/>
</dbReference>
<keyword evidence="2" id="KW-0645">Protease</keyword>
<dbReference type="PROSITE" id="PS50600">
    <property type="entry name" value="ULP_PROTEASE"/>
    <property type="match status" value="1"/>
</dbReference>
<dbReference type="Proteomes" id="UP000054279">
    <property type="component" value="Unassembled WGS sequence"/>
</dbReference>
<dbReference type="PANTHER" id="PTHR46915">
    <property type="entry name" value="UBIQUITIN-LIKE PROTEASE 4-RELATED"/>
    <property type="match status" value="1"/>
</dbReference>
<dbReference type="OrthoDB" id="442460at2759"/>
<keyword evidence="4" id="KW-0788">Thiol protease</keyword>
<evidence type="ECO:0000256" key="3">
    <source>
        <dbReference type="ARBA" id="ARBA00022801"/>
    </source>
</evidence>
<name>A0A0C9T6J4_SPHS4</name>
<dbReference type="GO" id="GO:0006508">
    <property type="term" value="P:proteolysis"/>
    <property type="evidence" value="ECO:0007669"/>
    <property type="project" value="UniProtKB-KW"/>
</dbReference>
<dbReference type="EMBL" id="KN837478">
    <property type="protein sequence ID" value="KIJ24548.1"/>
    <property type="molecule type" value="Genomic_DNA"/>
</dbReference>
<accession>A0A0C9T6J4</accession>
<evidence type="ECO:0000313" key="6">
    <source>
        <dbReference type="EMBL" id="KIJ24548.1"/>
    </source>
</evidence>
<dbReference type="AlphaFoldDB" id="A0A0C9T6J4"/>
<feature type="domain" description="Ubiquitin-like protease family profile" evidence="5">
    <location>
        <begin position="54"/>
        <end position="227"/>
    </location>
</feature>
<evidence type="ECO:0000256" key="1">
    <source>
        <dbReference type="ARBA" id="ARBA00005234"/>
    </source>
</evidence>
<reference evidence="6 7" key="1">
    <citation type="submission" date="2014-06" db="EMBL/GenBank/DDBJ databases">
        <title>Evolutionary Origins and Diversification of the Mycorrhizal Mutualists.</title>
        <authorList>
            <consortium name="DOE Joint Genome Institute"/>
            <consortium name="Mycorrhizal Genomics Consortium"/>
            <person name="Kohler A."/>
            <person name="Kuo A."/>
            <person name="Nagy L.G."/>
            <person name="Floudas D."/>
            <person name="Copeland A."/>
            <person name="Barry K.W."/>
            <person name="Cichocki N."/>
            <person name="Veneault-Fourrey C."/>
            <person name="LaButti K."/>
            <person name="Lindquist E.A."/>
            <person name="Lipzen A."/>
            <person name="Lundell T."/>
            <person name="Morin E."/>
            <person name="Murat C."/>
            <person name="Riley R."/>
            <person name="Ohm R."/>
            <person name="Sun H."/>
            <person name="Tunlid A."/>
            <person name="Henrissat B."/>
            <person name="Grigoriev I.V."/>
            <person name="Hibbett D.S."/>
            <person name="Martin F."/>
        </authorList>
    </citation>
    <scope>NUCLEOTIDE SEQUENCE [LARGE SCALE GENOMIC DNA]</scope>
    <source>
        <strain evidence="6 7">SS14</strain>
    </source>
</reference>
<comment type="similarity">
    <text evidence="1">Belongs to the peptidase C48 family.</text>
</comment>
<evidence type="ECO:0000256" key="4">
    <source>
        <dbReference type="ARBA" id="ARBA00022807"/>
    </source>
</evidence>
<evidence type="ECO:0000313" key="7">
    <source>
        <dbReference type="Proteomes" id="UP000054279"/>
    </source>
</evidence>
<dbReference type="PANTHER" id="PTHR46915:SF2">
    <property type="entry name" value="UBIQUITIN-LIKE PROTEASE 4"/>
    <property type="match status" value="1"/>
</dbReference>